<dbReference type="AlphaFoldDB" id="A0A1X7IC52"/>
<dbReference type="Proteomes" id="UP000193804">
    <property type="component" value="Unassembled WGS sequence"/>
</dbReference>
<keyword evidence="1" id="KW-0812">Transmembrane</keyword>
<organism evidence="2 3">
    <name type="scientific">Marivirga sericea</name>
    <dbReference type="NCBI Taxonomy" id="1028"/>
    <lineage>
        <taxon>Bacteria</taxon>
        <taxon>Pseudomonadati</taxon>
        <taxon>Bacteroidota</taxon>
        <taxon>Cytophagia</taxon>
        <taxon>Cytophagales</taxon>
        <taxon>Marivirgaceae</taxon>
        <taxon>Marivirga</taxon>
    </lineage>
</organism>
<name>A0A1X7IC52_9BACT</name>
<evidence type="ECO:0000256" key="1">
    <source>
        <dbReference type="SAM" id="Phobius"/>
    </source>
</evidence>
<protein>
    <submittedName>
        <fullName evidence="2">Uncharacterized protein</fullName>
    </submittedName>
</protein>
<accession>A0A1X7IC52</accession>
<evidence type="ECO:0000313" key="3">
    <source>
        <dbReference type="Proteomes" id="UP000193804"/>
    </source>
</evidence>
<dbReference type="EMBL" id="FXAW01000001">
    <property type="protein sequence ID" value="SMG11742.1"/>
    <property type="molecule type" value="Genomic_DNA"/>
</dbReference>
<feature type="transmembrane region" description="Helical" evidence="1">
    <location>
        <begin position="143"/>
        <end position="162"/>
    </location>
</feature>
<sequence length="255" mass="29440">MNYTNYEHTVIKELEKRAGDVLYLKDVAPYFISKSCLQISTYTQTAYIQVGDNMQAALSEYFQMLVFLKKLEENGSCFSIPYTPLEDNLVQFGNSDYCEFQQNTIADGDLLIQLFQYANKKYVIAPNASDQFNLSPKKSKINFIIPSFILLLLFIFIGSIAYQSYLDSNRLKLQQQAVEANLKEQTLKIGLLSDQIQVQKELQNESLRAFQSKIDIINSSLENQNKTLRIINYWNQKQSVQIADLLEVIRYDSLQ</sequence>
<dbReference type="STRING" id="1028.SAMN05661096_00436"/>
<evidence type="ECO:0000313" key="2">
    <source>
        <dbReference type="EMBL" id="SMG11742.1"/>
    </source>
</evidence>
<reference evidence="3" key="1">
    <citation type="submission" date="2017-04" db="EMBL/GenBank/DDBJ databases">
        <authorList>
            <person name="Varghese N."/>
            <person name="Submissions S."/>
        </authorList>
    </citation>
    <scope>NUCLEOTIDE SEQUENCE [LARGE SCALE GENOMIC DNA]</scope>
    <source>
        <strain evidence="3">DSM 4125</strain>
    </source>
</reference>
<keyword evidence="1" id="KW-1133">Transmembrane helix</keyword>
<keyword evidence="3" id="KW-1185">Reference proteome</keyword>
<keyword evidence="1" id="KW-0472">Membrane</keyword>
<gene>
    <name evidence="2" type="ORF">SAMN05661096_00436</name>
</gene>
<dbReference type="OrthoDB" id="9822942at2"/>
<proteinExistence type="predicted"/>
<dbReference type="RefSeq" id="WP_085515446.1">
    <property type="nucleotide sequence ID" value="NZ_FXAW01000001.1"/>
</dbReference>